<keyword evidence="1" id="KW-0812">Transmembrane</keyword>
<dbReference type="InterPro" id="IPR027787">
    <property type="entry name" value="Alpha/beta-hydrolase_catalytic"/>
</dbReference>
<dbReference type="AlphaFoldDB" id="A0A3B0SD88"/>
<dbReference type="EMBL" id="UOEI01000237">
    <property type="protein sequence ID" value="VAV98618.1"/>
    <property type="molecule type" value="Genomic_DNA"/>
</dbReference>
<feature type="transmembrane region" description="Helical" evidence="1">
    <location>
        <begin position="163"/>
        <end position="187"/>
    </location>
</feature>
<evidence type="ECO:0008006" key="5">
    <source>
        <dbReference type="Google" id="ProtNLM"/>
    </source>
</evidence>
<organism evidence="4">
    <name type="scientific">hydrothermal vent metagenome</name>
    <dbReference type="NCBI Taxonomy" id="652676"/>
    <lineage>
        <taxon>unclassified sequences</taxon>
        <taxon>metagenomes</taxon>
        <taxon>ecological metagenomes</taxon>
    </lineage>
</organism>
<feature type="domain" description="Alpha/beta-hydrolase catalytic" evidence="2">
    <location>
        <begin position="291"/>
        <end position="563"/>
    </location>
</feature>
<proteinExistence type="predicted"/>
<dbReference type="Pfam" id="PF10081">
    <property type="entry name" value="Abhydrolase_9"/>
    <property type="match status" value="1"/>
</dbReference>
<feature type="domain" description="Alpha/beta-hydrolase N-terminal" evidence="3">
    <location>
        <begin position="26"/>
        <end position="271"/>
    </location>
</feature>
<keyword evidence="1" id="KW-0472">Membrane</keyword>
<evidence type="ECO:0000256" key="1">
    <source>
        <dbReference type="SAM" id="Phobius"/>
    </source>
</evidence>
<gene>
    <name evidence="4" type="ORF">MNBD_ACTINO01-1364</name>
</gene>
<evidence type="ECO:0000313" key="4">
    <source>
        <dbReference type="EMBL" id="VAV98618.1"/>
    </source>
</evidence>
<evidence type="ECO:0000259" key="2">
    <source>
        <dbReference type="Pfam" id="PF10081"/>
    </source>
</evidence>
<feature type="transmembrane region" description="Helical" evidence="1">
    <location>
        <begin position="199"/>
        <end position="221"/>
    </location>
</feature>
<name>A0A3B0SD88_9ZZZZ</name>
<evidence type="ECO:0000259" key="3">
    <source>
        <dbReference type="Pfam" id="PF15420"/>
    </source>
</evidence>
<dbReference type="InterPro" id="IPR027788">
    <property type="entry name" value="Alpha/beta-hydrolase_N_dom"/>
</dbReference>
<protein>
    <recommendedName>
        <fullName evidence="5">Alpha/beta-hydrolase catalytic domain-containing protein</fullName>
    </recommendedName>
</protein>
<dbReference type="Pfam" id="PF15420">
    <property type="entry name" value="Abhydrolase_9_N"/>
    <property type="match status" value="1"/>
</dbReference>
<keyword evidence="1" id="KW-1133">Transmembrane helix</keyword>
<accession>A0A3B0SD88</accession>
<reference evidence="4" key="1">
    <citation type="submission" date="2018-06" db="EMBL/GenBank/DDBJ databases">
        <authorList>
            <person name="Zhirakovskaya E."/>
        </authorList>
    </citation>
    <scope>NUCLEOTIDE SEQUENCE</scope>
</reference>
<sequence length="588" mass="61467">MAHRKYSSLIAGTVTGLRFAIKSFEPSLMPRSAIDQGLITGGSFLTGFLAGSTIGRAVGVIPLLGGSRVLRFAGLAVTGVRSAQVTRSRLDPNELQHTPAGAWAETGGELIGAMAIAGGSTGSAVGASRRATFAALGVASAMDLQAAINRRADSPTAAYLGKAIGIAAGTNAAVAGLGGIIFLGAALPRRAFRSRPLRALGGLVGGAVTIAGISTAGRFAATKVIAGIEAGNTRTEVRYGEPPSASTVSGSTFSLIPFATLGLQGRRLVSEVTTAEVIEDITGATPKAEPVRAYVGIASGTHDDDLVELAIHELRRAGGFDRSTIIAASPAGTGYVNYITIEAAELLAGGDVATVAIQYGGLPSMLSISRVPRAATLYGHLLQRLREEIDRLDRNIELVAYGESLGALTSQMGVDAVSGADRLIVDAALWVGTPYGSALFERLTVDSGVPVFDRFEQFSSQVGSRRPPVTFLDHDNDPVTKFTPSMAYDMPEWLKAPDRGRGTNPYQRWLPGIAFFQGLIDTKNAATVVPGEFKSTGHDYRADLARFVAAAYGFTDVSDEQMAAIEKRLRDSEVRRAEAIAEGTIPTD</sequence>